<dbReference type="EMBL" id="CAJNOR010001960">
    <property type="protein sequence ID" value="CAF1226517.1"/>
    <property type="molecule type" value="Genomic_DNA"/>
</dbReference>
<dbReference type="Proteomes" id="UP000663828">
    <property type="component" value="Unassembled WGS sequence"/>
</dbReference>
<dbReference type="GO" id="GO:0005524">
    <property type="term" value="F:ATP binding"/>
    <property type="evidence" value="ECO:0007669"/>
    <property type="project" value="UniProtKB-UniRule"/>
</dbReference>
<dbReference type="AlphaFoldDB" id="A0A814YA63"/>
<comment type="similarity">
    <text evidence="7">Belongs to the protein kinase superfamily.</text>
</comment>
<accession>A0A814YA63</accession>
<dbReference type="GO" id="GO:0000776">
    <property type="term" value="C:kinetochore"/>
    <property type="evidence" value="ECO:0007669"/>
    <property type="project" value="TreeGrafter"/>
</dbReference>
<dbReference type="GO" id="GO:0034501">
    <property type="term" value="P:protein localization to kinetochore"/>
    <property type="evidence" value="ECO:0007669"/>
    <property type="project" value="TreeGrafter"/>
</dbReference>
<name>A0A814YA63_ADIRI</name>
<dbReference type="SUPFAM" id="SSF56112">
    <property type="entry name" value="Protein kinase-like (PK-like)"/>
    <property type="match status" value="1"/>
</dbReference>
<dbReference type="InterPro" id="IPR017441">
    <property type="entry name" value="Protein_kinase_ATP_BS"/>
</dbReference>
<gene>
    <name evidence="9" type="ORF">EDS130_LOCUS26563</name>
    <name evidence="10" type="ORF">XAT740_LOCUS24991</name>
</gene>
<keyword evidence="4" id="KW-0418">Kinase</keyword>
<dbReference type="PANTHER" id="PTHR22974:SF21">
    <property type="entry name" value="DUAL SPECIFICITY PROTEIN KINASE TTK"/>
    <property type="match status" value="1"/>
</dbReference>
<dbReference type="OrthoDB" id="20524at2759"/>
<dbReference type="GO" id="GO:0033316">
    <property type="term" value="P:meiotic spindle assembly checkpoint signaling"/>
    <property type="evidence" value="ECO:0007669"/>
    <property type="project" value="TreeGrafter"/>
</dbReference>
<evidence type="ECO:0000256" key="3">
    <source>
        <dbReference type="ARBA" id="ARBA00022741"/>
    </source>
</evidence>
<proteinExistence type="inferred from homology"/>
<evidence type="ECO:0000256" key="4">
    <source>
        <dbReference type="ARBA" id="ARBA00022777"/>
    </source>
</evidence>
<keyword evidence="11" id="KW-1185">Reference proteome</keyword>
<dbReference type="EMBL" id="CAJNOJ010000162">
    <property type="protein sequence ID" value="CAF1223773.1"/>
    <property type="molecule type" value="Genomic_DNA"/>
</dbReference>
<keyword evidence="2" id="KW-0808">Transferase</keyword>
<dbReference type="GO" id="GO:0007059">
    <property type="term" value="P:chromosome segregation"/>
    <property type="evidence" value="ECO:0007669"/>
    <property type="project" value="TreeGrafter"/>
</dbReference>
<evidence type="ECO:0000256" key="1">
    <source>
        <dbReference type="ARBA" id="ARBA00022527"/>
    </source>
</evidence>
<sequence>MGGSLRVLGGSFGSPDILVGKAVNINGRPYLFENRLGSGGFGSVYAAKTSNGMQVAVKVIMLAGTRRPEMVGRVQSFLNEVMQLNRLRQESYHVVVIYDFGFDAQTGQAYIVMELGNENLSTLIKRLRVMNQSRGVAIDSEMIKEFWRQMVSIVGSLHRHGIVHMDLKPDNLILFGVTLKIADLGISRKADSLGQARLGTPFFSAPEVMQDIPGIQRYYNTKADIWSLGAILYFMVYGRPPMYQRQAHQPPRGEAIYPDHELNDMLRRTLVLDPNYRADIVEVAFHPYTRH</sequence>
<dbReference type="InterPro" id="IPR011009">
    <property type="entry name" value="Kinase-like_dom_sf"/>
</dbReference>
<dbReference type="SMART" id="SM00220">
    <property type="entry name" value="S_TKc"/>
    <property type="match status" value="1"/>
</dbReference>
<evidence type="ECO:0000256" key="7">
    <source>
        <dbReference type="RuleBase" id="RU000304"/>
    </source>
</evidence>
<dbReference type="GO" id="GO:0005634">
    <property type="term" value="C:nucleus"/>
    <property type="evidence" value="ECO:0007669"/>
    <property type="project" value="TreeGrafter"/>
</dbReference>
<reference evidence="10" key="1">
    <citation type="submission" date="2021-02" db="EMBL/GenBank/DDBJ databases">
        <authorList>
            <person name="Nowell W R."/>
        </authorList>
    </citation>
    <scope>NUCLEOTIDE SEQUENCE</scope>
</reference>
<dbReference type="InterPro" id="IPR000719">
    <property type="entry name" value="Prot_kinase_dom"/>
</dbReference>
<evidence type="ECO:0000313" key="9">
    <source>
        <dbReference type="EMBL" id="CAF1223773.1"/>
    </source>
</evidence>
<dbReference type="PANTHER" id="PTHR22974">
    <property type="entry name" value="MIXED LINEAGE PROTEIN KINASE"/>
    <property type="match status" value="1"/>
</dbReference>
<protein>
    <recommendedName>
        <fullName evidence="8">Protein kinase domain-containing protein</fullName>
    </recommendedName>
</protein>
<keyword evidence="1 7" id="KW-0723">Serine/threonine-protein kinase</keyword>
<dbReference type="Gene3D" id="3.30.200.20">
    <property type="entry name" value="Phosphorylase Kinase, domain 1"/>
    <property type="match status" value="1"/>
</dbReference>
<keyword evidence="5 6" id="KW-0067">ATP-binding</keyword>
<organism evidence="10 11">
    <name type="scientific">Adineta ricciae</name>
    <name type="common">Rotifer</name>
    <dbReference type="NCBI Taxonomy" id="249248"/>
    <lineage>
        <taxon>Eukaryota</taxon>
        <taxon>Metazoa</taxon>
        <taxon>Spiralia</taxon>
        <taxon>Gnathifera</taxon>
        <taxon>Rotifera</taxon>
        <taxon>Eurotatoria</taxon>
        <taxon>Bdelloidea</taxon>
        <taxon>Adinetida</taxon>
        <taxon>Adinetidae</taxon>
        <taxon>Adineta</taxon>
    </lineage>
</organism>
<feature type="domain" description="Protein kinase" evidence="8">
    <location>
        <begin position="30"/>
        <end position="289"/>
    </location>
</feature>
<keyword evidence="3 6" id="KW-0547">Nucleotide-binding</keyword>
<evidence type="ECO:0000313" key="10">
    <source>
        <dbReference type="EMBL" id="CAF1226517.1"/>
    </source>
</evidence>
<evidence type="ECO:0000259" key="8">
    <source>
        <dbReference type="PROSITE" id="PS50011"/>
    </source>
</evidence>
<dbReference type="PROSITE" id="PS50011">
    <property type="entry name" value="PROTEIN_KINASE_DOM"/>
    <property type="match status" value="1"/>
</dbReference>
<evidence type="ECO:0000256" key="2">
    <source>
        <dbReference type="ARBA" id="ARBA00022679"/>
    </source>
</evidence>
<dbReference type="PROSITE" id="PS00107">
    <property type="entry name" value="PROTEIN_KINASE_ATP"/>
    <property type="match status" value="1"/>
</dbReference>
<dbReference type="GO" id="GO:0004712">
    <property type="term" value="F:protein serine/threonine/tyrosine kinase activity"/>
    <property type="evidence" value="ECO:0007669"/>
    <property type="project" value="TreeGrafter"/>
</dbReference>
<dbReference type="PROSITE" id="PS00108">
    <property type="entry name" value="PROTEIN_KINASE_ST"/>
    <property type="match status" value="1"/>
</dbReference>
<evidence type="ECO:0000256" key="5">
    <source>
        <dbReference type="ARBA" id="ARBA00022840"/>
    </source>
</evidence>
<evidence type="ECO:0000256" key="6">
    <source>
        <dbReference type="PROSITE-ProRule" id="PRU10141"/>
    </source>
</evidence>
<dbReference type="Gene3D" id="1.10.510.10">
    <property type="entry name" value="Transferase(Phosphotransferase) domain 1"/>
    <property type="match status" value="1"/>
</dbReference>
<dbReference type="Proteomes" id="UP000663852">
    <property type="component" value="Unassembled WGS sequence"/>
</dbReference>
<dbReference type="InterPro" id="IPR008271">
    <property type="entry name" value="Ser/Thr_kinase_AS"/>
</dbReference>
<evidence type="ECO:0000313" key="11">
    <source>
        <dbReference type="Proteomes" id="UP000663828"/>
    </source>
</evidence>
<dbReference type="Pfam" id="PF00069">
    <property type="entry name" value="Pkinase"/>
    <property type="match status" value="1"/>
</dbReference>
<dbReference type="GO" id="GO:0004674">
    <property type="term" value="F:protein serine/threonine kinase activity"/>
    <property type="evidence" value="ECO:0007669"/>
    <property type="project" value="UniProtKB-KW"/>
</dbReference>
<dbReference type="GO" id="GO:0007094">
    <property type="term" value="P:mitotic spindle assembly checkpoint signaling"/>
    <property type="evidence" value="ECO:0007669"/>
    <property type="project" value="TreeGrafter"/>
</dbReference>
<comment type="caution">
    <text evidence="10">The sequence shown here is derived from an EMBL/GenBank/DDBJ whole genome shotgun (WGS) entry which is preliminary data.</text>
</comment>
<feature type="binding site" evidence="6">
    <location>
        <position position="58"/>
    </location>
    <ligand>
        <name>ATP</name>
        <dbReference type="ChEBI" id="CHEBI:30616"/>
    </ligand>
</feature>